<dbReference type="HAMAP" id="MF_02087">
    <property type="entry name" value="PLP_homeostasis"/>
    <property type="match status" value="1"/>
</dbReference>
<dbReference type="CDD" id="cd06824">
    <property type="entry name" value="PLPDE_III_Yggs_like"/>
    <property type="match status" value="1"/>
</dbReference>
<dbReference type="InterPro" id="IPR001608">
    <property type="entry name" value="Ala_racemase_N"/>
</dbReference>
<evidence type="ECO:0000256" key="1">
    <source>
        <dbReference type="ARBA" id="ARBA00022898"/>
    </source>
</evidence>
<proteinExistence type="inferred from homology"/>
<sequence>MQQPVQPGETTPSRIRERLTQVQERLSTFARTCERDPVDIQLIAVSKTRPAEEIRVAFEAGQRAFGENYLQEALPKIRELADLPIEWHFIGRIQSNKTRDIAARFHWVHALASAKHARRLSEQRPGELPPLQVCIQVNVSGEASKGGVAPEETAELARLVATLPRLRLRGLMTMPPAGSSEAEQHRIFGVLRTLRDQLNAEEGLELDSLSMGMSGDMEAAVCEGATMVRIGTAIFGPRQ</sequence>
<keyword evidence="1 2" id="KW-0663">Pyridoxal phosphate</keyword>
<dbReference type="AlphaFoldDB" id="A0A7C5MWL1"/>
<dbReference type="PANTHER" id="PTHR10146">
    <property type="entry name" value="PROLINE SYNTHETASE CO-TRANSCRIBED BACTERIAL HOMOLOG PROTEIN"/>
    <property type="match status" value="1"/>
</dbReference>
<dbReference type="NCBIfam" id="TIGR00044">
    <property type="entry name" value="YggS family pyridoxal phosphate-dependent enzyme"/>
    <property type="match status" value="1"/>
</dbReference>
<comment type="cofactor">
    <cofactor evidence="3">
        <name>pyridoxal 5'-phosphate</name>
        <dbReference type="ChEBI" id="CHEBI:597326"/>
    </cofactor>
</comment>
<comment type="function">
    <text evidence="2">Pyridoxal 5'-phosphate (PLP)-binding protein, which is involved in PLP homeostasis.</text>
</comment>
<name>A0A7C5MWL1_9GAMM</name>
<evidence type="ECO:0000259" key="5">
    <source>
        <dbReference type="Pfam" id="PF01168"/>
    </source>
</evidence>
<evidence type="ECO:0000256" key="4">
    <source>
        <dbReference type="RuleBase" id="RU004514"/>
    </source>
</evidence>
<reference evidence="6" key="1">
    <citation type="journal article" date="2020" name="mSystems">
        <title>Genome- and Community-Level Interaction Insights into Carbon Utilization and Element Cycling Functions of Hydrothermarchaeota in Hydrothermal Sediment.</title>
        <authorList>
            <person name="Zhou Z."/>
            <person name="Liu Y."/>
            <person name="Xu W."/>
            <person name="Pan J."/>
            <person name="Luo Z.H."/>
            <person name="Li M."/>
        </authorList>
    </citation>
    <scope>NUCLEOTIDE SEQUENCE [LARGE SCALE GENOMIC DNA]</scope>
    <source>
        <strain evidence="6">HyVt-535</strain>
    </source>
</reference>
<comment type="similarity">
    <text evidence="2 4">Belongs to the pyridoxal phosphate-binding protein YggS/PROSC family.</text>
</comment>
<gene>
    <name evidence="6" type="ORF">ENJ98_02695</name>
</gene>
<dbReference type="EMBL" id="DROM01000167">
    <property type="protein sequence ID" value="HHH13121.1"/>
    <property type="molecule type" value="Genomic_DNA"/>
</dbReference>
<dbReference type="PROSITE" id="PS01211">
    <property type="entry name" value="UPF0001"/>
    <property type="match status" value="1"/>
</dbReference>
<dbReference type="InterPro" id="IPR011078">
    <property type="entry name" value="PyrdxlP_homeostasis"/>
</dbReference>
<evidence type="ECO:0000256" key="2">
    <source>
        <dbReference type="HAMAP-Rule" id="MF_02087"/>
    </source>
</evidence>
<comment type="caution">
    <text evidence="6">The sequence shown here is derived from an EMBL/GenBank/DDBJ whole genome shotgun (WGS) entry which is preliminary data.</text>
</comment>
<dbReference type="Gene3D" id="3.20.20.10">
    <property type="entry name" value="Alanine racemase"/>
    <property type="match status" value="1"/>
</dbReference>
<feature type="modified residue" description="N6-(pyridoxal phosphate)lysine" evidence="2 3">
    <location>
        <position position="47"/>
    </location>
</feature>
<evidence type="ECO:0000256" key="3">
    <source>
        <dbReference type="PIRSR" id="PIRSR004848-1"/>
    </source>
</evidence>
<accession>A0A7C5MWL1</accession>
<dbReference type="PANTHER" id="PTHR10146:SF14">
    <property type="entry name" value="PYRIDOXAL PHOSPHATE HOMEOSTASIS PROTEIN"/>
    <property type="match status" value="1"/>
</dbReference>
<protein>
    <recommendedName>
        <fullName evidence="2">Pyridoxal phosphate homeostasis protein</fullName>
        <shortName evidence="2">PLP homeostasis protein</shortName>
    </recommendedName>
</protein>
<dbReference type="PIRSF" id="PIRSF004848">
    <property type="entry name" value="YBL036c_PLPDEIII"/>
    <property type="match status" value="1"/>
</dbReference>
<evidence type="ECO:0000313" key="6">
    <source>
        <dbReference type="EMBL" id="HHH13121.1"/>
    </source>
</evidence>
<dbReference type="Proteomes" id="UP000886100">
    <property type="component" value="Unassembled WGS sequence"/>
</dbReference>
<dbReference type="GO" id="GO:0030170">
    <property type="term" value="F:pyridoxal phosphate binding"/>
    <property type="evidence" value="ECO:0007669"/>
    <property type="project" value="UniProtKB-UniRule"/>
</dbReference>
<feature type="domain" description="Alanine racemase N-terminal" evidence="5">
    <location>
        <begin position="20"/>
        <end position="238"/>
    </location>
</feature>
<dbReference type="InterPro" id="IPR029066">
    <property type="entry name" value="PLP-binding_barrel"/>
</dbReference>
<dbReference type="FunFam" id="3.20.20.10:FF:000018">
    <property type="entry name" value="Pyridoxal phosphate homeostasis protein"/>
    <property type="match status" value="1"/>
</dbReference>
<dbReference type="SUPFAM" id="SSF51419">
    <property type="entry name" value="PLP-binding barrel"/>
    <property type="match status" value="1"/>
</dbReference>
<organism evidence="6">
    <name type="scientific">Thiolapillus brandeum</name>
    <dbReference type="NCBI Taxonomy" id="1076588"/>
    <lineage>
        <taxon>Bacteria</taxon>
        <taxon>Pseudomonadati</taxon>
        <taxon>Pseudomonadota</taxon>
        <taxon>Gammaproteobacteria</taxon>
        <taxon>Chromatiales</taxon>
        <taxon>Sedimenticolaceae</taxon>
        <taxon>Thiolapillus</taxon>
    </lineage>
</organism>
<dbReference type="Pfam" id="PF01168">
    <property type="entry name" value="Ala_racemase_N"/>
    <property type="match status" value="1"/>
</dbReference>